<dbReference type="Proteomes" id="UP001217089">
    <property type="component" value="Unassembled WGS sequence"/>
</dbReference>
<organism evidence="2 3">
    <name type="scientific">Tegillarca granosa</name>
    <name type="common">Malaysian cockle</name>
    <name type="synonym">Anadara granosa</name>
    <dbReference type="NCBI Taxonomy" id="220873"/>
    <lineage>
        <taxon>Eukaryota</taxon>
        <taxon>Metazoa</taxon>
        <taxon>Spiralia</taxon>
        <taxon>Lophotrochozoa</taxon>
        <taxon>Mollusca</taxon>
        <taxon>Bivalvia</taxon>
        <taxon>Autobranchia</taxon>
        <taxon>Pteriomorphia</taxon>
        <taxon>Arcoida</taxon>
        <taxon>Arcoidea</taxon>
        <taxon>Arcidae</taxon>
        <taxon>Tegillarca</taxon>
    </lineage>
</organism>
<evidence type="ECO:0000259" key="1">
    <source>
        <dbReference type="PROSITE" id="PS50017"/>
    </source>
</evidence>
<reference evidence="2 3" key="1">
    <citation type="submission" date="2022-12" db="EMBL/GenBank/DDBJ databases">
        <title>Chromosome-level genome of Tegillarca granosa.</title>
        <authorList>
            <person name="Kim J."/>
        </authorList>
    </citation>
    <scope>NUCLEOTIDE SEQUENCE [LARGE SCALE GENOMIC DNA]</scope>
    <source>
        <strain evidence="2">Teg-2019</strain>
        <tissue evidence="2">Adductor muscle</tissue>
    </source>
</reference>
<dbReference type="CDD" id="cd01670">
    <property type="entry name" value="Death"/>
    <property type="match status" value="1"/>
</dbReference>
<gene>
    <name evidence="2" type="ORF">KUTeg_003529</name>
</gene>
<accession>A0ABQ9FME0</accession>
<dbReference type="Gene3D" id="1.10.533.10">
    <property type="entry name" value="Death Domain, Fas"/>
    <property type="match status" value="1"/>
</dbReference>
<name>A0ABQ9FME0_TEGGR</name>
<evidence type="ECO:0000313" key="2">
    <source>
        <dbReference type="EMBL" id="KAJ8318438.1"/>
    </source>
</evidence>
<dbReference type="InterPro" id="IPR011029">
    <property type="entry name" value="DEATH-like_dom_sf"/>
</dbReference>
<dbReference type="EMBL" id="JARBDR010000214">
    <property type="protein sequence ID" value="KAJ8318438.1"/>
    <property type="molecule type" value="Genomic_DNA"/>
</dbReference>
<proteinExistence type="predicted"/>
<sequence length="423" mass="49353">MRPVLDCRMPTLASKAAFYLPLDEMPTFRKKIHGLKLLESHPPRSVKDLRNIISSEIKAVSKKLSRLERSYYGIGKSIQHEVDKYVMPLKGVMRMLTIFEFSSVSTIENAIKTGSDPKRYKDACTNIRAAMTVMNTWLQADENYPIFLRNDIDNMEQLKEEKIKLMRAAKTKYHSATYKLTQTEVEYDKAIFEVESVKEKEEALTIEADYLRNLQNELRMELEIKEFRKDELKKKQSEFTPENYYEVFDMLTEEASSDYAEKIYFSLPIGPRCKIQPYVDGPDDKLDQACAKLSQIIQQDWMLLYRNLPFYPKRGSQTIEKDIAETREEGSRGLTEDCARIALARWRRHHTRAKTDDLVDALKKIKRLDGVKAVDSIVNPPQVEHVTQEIYIPPSIGPELVPFYKECERYDQLRASHKVRTER</sequence>
<dbReference type="InterPro" id="IPR000488">
    <property type="entry name" value="Death_dom"/>
</dbReference>
<keyword evidence="3" id="KW-1185">Reference proteome</keyword>
<evidence type="ECO:0000313" key="3">
    <source>
        <dbReference type="Proteomes" id="UP001217089"/>
    </source>
</evidence>
<feature type="domain" description="Death" evidence="1">
    <location>
        <begin position="300"/>
        <end position="378"/>
    </location>
</feature>
<protein>
    <recommendedName>
        <fullName evidence="1">Death domain-containing protein</fullName>
    </recommendedName>
</protein>
<dbReference type="PROSITE" id="PS50017">
    <property type="entry name" value="DEATH_DOMAIN"/>
    <property type="match status" value="1"/>
</dbReference>
<comment type="caution">
    <text evidence="2">The sequence shown here is derived from an EMBL/GenBank/DDBJ whole genome shotgun (WGS) entry which is preliminary data.</text>
</comment>